<dbReference type="Proteomes" id="UP001141552">
    <property type="component" value="Unassembled WGS sequence"/>
</dbReference>
<sequence length="417" mass="46655">MSLDISSDSLYQSAPTSPSRTNLDSGMGFYSVPTSPSWEIILKTTHEHDDLETTSPRRTHEDEDEDGAEYSDDLFDFEFETSRRFNVDDYRDLEINAKPEQEMEQEKQEKQEEKPQYDDRKGSLPAMAFADELFCEGKVMPLKPPPRLECNNNVVQSSCSGSGSTRAIKNPFPRRSLWNDDFDPFMAAWKNVKGDETSGGNWQGKKNHRRARSMVPLQASTSLQPNNDPPTCNHLDPFSPNPKSPKEPTVSYPNLKKGAGGFQSMREVGKSPIKLIEPKGVLFARRARMVKMDPEWPKKGSKSAKVEAGGGEDAIARASGEACGGGMEKKSKSKRNFLFKSSSSRKTISNEHEQKEQQGLEIPKKPKMMRKSSVKSMGLLQCNEAEKGVRQVTQMTLAQCKPKLYLCMGGFAAKHVK</sequence>
<dbReference type="EMBL" id="JAKUCV010000874">
    <property type="protein sequence ID" value="KAJ4848554.1"/>
    <property type="molecule type" value="Genomic_DNA"/>
</dbReference>
<evidence type="ECO:0000313" key="2">
    <source>
        <dbReference type="EMBL" id="KAJ4848554.1"/>
    </source>
</evidence>
<organism evidence="2 3">
    <name type="scientific">Turnera subulata</name>
    <dbReference type="NCBI Taxonomy" id="218843"/>
    <lineage>
        <taxon>Eukaryota</taxon>
        <taxon>Viridiplantae</taxon>
        <taxon>Streptophyta</taxon>
        <taxon>Embryophyta</taxon>
        <taxon>Tracheophyta</taxon>
        <taxon>Spermatophyta</taxon>
        <taxon>Magnoliopsida</taxon>
        <taxon>eudicotyledons</taxon>
        <taxon>Gunneridae</taxon>
        <taxon>Pentapetalae</taxon>
        <taxon>rosids</taxon>
        <taxon>fabids</taxon>
        <taxon>Malpighiales</taxon>
        <taxon>Passifloraceae</taxon>
        <taxon>Turnera</taxon>
    </lineage>
</organism>
<feature type="compositionally biased region" description="Acidic residues" evidence="1">
    <location>
        <begin position="62"/>
        <end position="74"/>
    </location>
</feature>
<dbReference type="OrthoDB" id="693822at2759"/>
<feature type="compositionally biased region" description="Polar residues" evidence="1">
    <location>
        <begin position="220"/>
        <end position="230"/>
    </location>
</feature>
<proteinExistence type="predicted"/>
<name>A0A9Q0GE57_9ROSI</name>
<feature type="region of interest" description="Disordered" evidence="1">
    <location>
        <begin position="322"/>
        <end position="373"/>
    </location>
</feature>
<protein>
    <submittedName>
        <fullName evidence="2">Uncharacterized protein</fullName>
    </submittedName>
</protein>
<feature type="compositionally biased region" description="Basic and acidic residues" evidence="1">
    <location>
        <begin position="348"/>
        <end position="364"/>
    </location>
</feature>
<evidence type="ECO:0000313" key="3">
    <source>
        <dbReference type="Proteomes" id="UP001141552"/>
    </source>
</evidence>
<feature type="region of interest" description="Disordered" evidence="1">
    <location>
        <begin position="41"/>
        <end position="74"/>
    </location>
</feature>
<feature type="region of interest" description="Disordered" evidence="1">
    <location>
        <begin position="220"/>
        <end position="252"/>
    </location>
</feature>
<accession>A0A9Q0GE57</accession>
<feature type="compositionally biased region" description="Polar residues" evidence="1">
    <location>
        <begin position="1"/>
        <end position="24"/>
    </location>
</feature>
<feature type="region of interest" description="Disordered" evidence="1">
    <location>
        <begin position="96"/>
        <end position="121"/>
    </location>
</feature>
<reference evidence="2" key="2">
    <citation type="journal article" date="2023" name="Plants (Basel)">
        <title>Annotation of the Turnera subulata (Passifloraceae) Draft Genome Reveals the S-Locus Evolved after the Divergence of Turneroideae from Passifloroideae in a Stepwise Manner.</title>
        <authorList>
            <person name="Henning P.M."/>
            <person name="Roalson E.H."/>
            <person name="Mir W."/>
            <person name="McCubbin A.G."/>
            <person name="Shore J.S."/>
        </authorList>
    </citation>
    <scope>NUCLEOTIDE SEQUENCE</scope>
    <source>
        <strain evidence="2">F60SS</strain>
    </source>
</reference>
<comment type="caution">
    <text evidence="2">The sequence shown here is derived from an EMBL/GenBank/DDBJ whole genome shotgun (WGS) entry which is preliminary data.</text>
</comment>
<gene>
    <name evidence="2" type="ORF">Tsubulata_007853</name>
</gene>
<evidence type="ECO:0000256" key="1">
    <source>
        <dbReference type="SAM" id="MobiDB-lite"/>
    </source>
</evidence>
<feature type="region of interest" description="Disordered" evidence="1">
    <location>
        <begin position="1"/>
        <end position="29"/>
    </location>
</feature>
<keyword evidence="3" id="KW-1185">Reference proteome</keyword>
<reference evidence="2" key="1">
    <citation type="submission" date="2022-02" db="EMBL/GenBank/DDBJ databases">
        <authorList>
            <person name="Henning P.M."/>
            <person name="McCubbin A.G."/>
            <person name="Shore J.S."/>
        </authorList>
    </citation>
    <scope>NUCLEOTIDE SEQUENCE</scope>
    <source>
        <strain evidence="2">F60SS</strain>
        <tissue evidence="2">Leaves</tissue>
    </source>
</reference>
<dbReference type="AlphaFoldDB" id="A0A9Q0GE57"/>